<feature type="transmembrane region" description="Helical" evidence="1">
    <location>
        <begin position="192"/>
        <end position="215"/>
    </location>
</feature>
<gene>
    <name evidence="2" type="ORF">J4415_00665</name>
</gene>
<comment type="caution">
    <text evidence="2">The sequence shown here is derived from an EMBL/GenBank/DDBJ whole genome shotgun (WGS) entry which is preliminary data.</text>
</comment>
<keyword evidence="1" id="KW-1133">Transmembrane helix</keyword>
<feature type="transmembrane region" description="Helical" evidence="1">
    <location>
        <begin position="247"/>
        <end position="268"/>
    </location>
</feature>
<evidence type="ECO:0000313" key="3">
    <source>
        <dbReference type="Proteomes" id="UP000677687"/>
    </source>
</evidence>
<evidence type="ECO:0000313" key="2">
    <source>
        <dbReference type="EMBL" id="MBS3057121.1"/>
    </source>
</evidence>
<organism evidence="2 3">
    <name type="scientific">Candidatus Iainarchaeum sp</name>
    <dbReference type="NCBI Taxonomy" id="3101447"/>
    <lineage>
        <taxon>Archaea</taxon>
        <taxon>Candidatus Iainarchaeota</taxon>
        <taxon>Candidatus Iainarchaeia</taxon>
        <taxon>Candidatus Iainarchaeales</taxon>
        <taxon>Candidatus Iainarchaeaceae</taxon>
        <taxon>Candidatus Iainarchaeum</taxon>
    </lineage>
</organism>
<reference evidence="2" key="2">
    <citation type="submission" date="2021-05" db="EMBL/GenBank/DDBJ databases">
        <title>Protein family content uncovers lineage relationships and bacterial pathway maintenance mechanisms in DPANN archaea.</title>
        <authorList>
            <person name="Castelle C.J."/>
            <person name="Meheust R."/>
            <person name="Jaffe A.L."/>
            <person name="Seitz K."/>
            <person name="Gong X."/>
            <person name="Baker B.J."/>
            <person name="Banfield J.F."/>
        </authorList>
    </citation>
    <scope>NUCLEOTIDE SEQUENCE</scope>
    <source>
        <strain evidence="2">RIFCSPHIGHO2_01_FULL_AR10_44_11</strain>
    </source>
</reference>
<keyword evidence="1" id="KW-0812">Transmembrane</keyword>
<keyword evidence="1" id="KW-0472">Membrane</keyword>
<feature type="transmembrane region" description="Helical" evidence="1">
    <location>
        <begin position="280"/>
        <end position="303"/>
    </location>
</feature>
<protein>
    <submittedName>
        <fullName evidence="2">Uncharacterized protein</fullName>
    </submittedName>
</protein>
<dbReference type="Proteomes" id="UP000677687">
    <property type="component" value="Unassembled WGS sequence"/>
</dbReference>
<dbReference type="AlphaFoldDB" id="A0A8T4KS05"/>
<dbReference type="EMBL" id="JAGVWD010000008">
    <property type="protein sequence ID" value="MBS3057121.1"/>
    <property type="molecule type" value="Genomic_DNA"/>
</dbReference>
<name>A0A8T4KS05_9ARCH</name>
<sequence length="305" mass="34062">MKKWFAVFCIMLFFSTTATSSVIFDKDPASGAEWLIKDLYDKPGTLRISIASAEPLHLITSERISAGTPISQEQVCFGKGDFAETNIILLDEKNSQERVLFANKEWLPLKIGVVCNKGKTSLIESLLNDTEIPGEGLPTCDLCGDDETCCAVVFLKGFGEQNISNIAFYEGSVDQLIKTKSKLIEGENFNKFILNFILPLIALIAVIIALAFIFWKIRVSSIMAILRIFAIPGLFYFILSYSTFSTFMPALLLVMLIPIILAVVFWRITKTKIPENKKRLVAIFILVIDVVHFSVMTSVVFSFTV</sequence>
<accession>A0A8T4KS05</accession>
<evidence type="ECO:0000256" key="1">
    <source>
        <dbReference type="SAM" id="Phobius"/>
    </source>
</evidence>
<reference evidence="2" key="1">
    <citation type="submission" date="2021-03" db="EMBL/GenBank/DDBJ databases">
        <authorList>
            <person name="Jaffe A."/>
        </authorList>
    </citation>
    <scope>NUCLEOTIDE SEQUENCE</scope>
    <source>
        <strain evidence="2">RIFCSPHIGHO2_01_FULL_AR10_44_11</strain>
    </source>
</reference>
<feature type="transmembrane region" description="Helical" evidence="1">
    <location>
        <begin position="222"/>
        <end position="241"/>
    </location>
</feature>
<proteinExistence type="predicted"/>